<proteinExistence type="predicted"/>
<dbReference type="OrthoDB" id="1068645at2"/>
<reference evidence="2 3" key="1">
    <citation type="submission" date="2020-08" db="EMBL/GenBank/DDBJ databases">
        <title>Genomic Encyclopedia of Type Strains, Phase IV (KMG-IV): sequencing the most valuable type-strain genomes for metagenomic binning, comparative biology and taxonomic classification.</title>
        <authorList>
            <person name="Goeker M."/>
        </authorList>
    </citation>
    <scope>NUCLEOTIDE SEQUENCE [LARGE SCALE GENOMIC DNA]</scope>
    <source>
        <strain evidence="2 3">DSM 103336</strain>
    </source>
</reference>
<dbReference type="Proteomes" id="UP000546701">
    <property type="component" value="Unassembled WGS sequence"/>
</dbReference>
<gene>
    <name evidence="2" type="ORF">FHS99_003430</name>
</gene>
<evidence type="ECO:0000259" key="1">
    <source>
        <dbReference type="SMART" id="SM00382"/>
    </source>
</evidence>
<dbReference type="InterPro" id="IPR027417">
    <property type="entry name" value="P-loop_NTPase"/>
</dbReference>
<dbReference type="GO" id="GO:0005524">
    <property type="term" value="F:ATP binding"/>
    <property type="evidence" value="ECO:0007669"/>
    <property type="project" value="UniProtKB-KW"/>
</dbReference>
<accession>A0A7W9F2Y5</accession>
<keyword evidence="2" id="KW-0067">ATP-binding</keyword>
<evidence type="ECO:0000313" key="3">
    <source>
        <dbReference type="Proteomes" id="UP000546701"/>
    </source>
</evidence>
<dbReference type="RefSeq" id="WP_157177911.1">
    <property type="nucleotide sequence ID" value="NZ_BMJP01000010.1"/>
</dbReference>
<keyword evidence="2" id="KW-0547">Nucleotide-binding</keyword>
<dbReference type="EMBL" id="JACIJR010000012">
    <property type="protein sequence ID" value="MBB5730922.1"/>
    <property type="molecule type" value="Genomic_DNA"/>
</dbReference>
<dbReference type="SUPFAM" id="SSF52540">
    <property type="entry name" value="P-loop containing nucleoside triphosphate hydrolases"/>
    <property type="match status" value="1"/>
</dbReference>
<dbReference type="InterPro" id="IPR003593">
    <property type="entry name" value="AAA+_ATPase"/>
</dbReference>
<dbReference type="AlphaFoldDB" id="A0A7W9F2Y5"/>
<comment type="caution">
    <text evidence="2">The sequence shown here is derived from an EMBL/GenBank/DDBJ whole genome shotgun (WGS) entry which is preliminary data.</text>
</comment>
<name>A0A7W9F2Y5_9SPHN</name>
<keyword evidence="3" id="KW-1185">Reference proteome</keyword>
<dbReference type="Gene3D" id="3.40.50.300">
    <property type="entry name" value="P-loop containing nucleotide triphosphate hydrolases"/>
    <property type="match status" value="1"/>
</dbReference>
<sequence>MSRARKITKVYVENVRGIGQKSFDLEILPNKPTLIVAPNGTGKTSLARAFGSLQSTRIALNKDDYYQGNDQNSPRLELTYEDEAGSLVVKAADSASNQIGSEFDVYTIGGQLVPKASKRKISGNVVATASIEVQPVVLIPKVPKKTPFSYDYSLVKSALGVSGKAFPNISAILANKCLMLRIQKEVDLSRALLATPHKAVTAFAEAVKTATGTAQQILDAIPEDMTAELEAVPHIAAIVGILKDENVTLPYSGSYIAAAVQIHNLYRSDKSAFRSAIESYQYLVEKGEIERDLASLRLTWKNIRPKEDLKRGLIIEFPPANQISNGERDTLWFVASLLRGWRLLKSDKCVIVIDEVFDYLDEANLIACQYHLTQMIRQNKSEGRQVFILIMTHLNPSCFRGFAFRDQKIQYLTSRPGGLPRDVEKVLLKRENLSISDDLSRYFLHFNQNQKDLTAAFASLGLPSNLNTSAKFKAHVNDQLRRYRDHKSYEPVAVCCALRNRIEELAYDQLTPAAQPGFVTVHKTAEKLDYAITNGADVPEVSYLLALIYNDAAHIREHADNDTPLRSKLENLSIRSMIEAAT</sequence>
<dbReference type="SMART" id="SM00382">
    <property type="entry name" value="AAA"/>
    <property type="match status" value="1"/>
</dbReference>
<feature type="domain" description="AAA+ ATPase" evidence="1">
    <location>
        <begin position="29"/>
        <end position="415"/>
    </location>
</feature>
<evidence type="ECO:0000313" key="2">
    <source>
        <dbReference type="EMBL" id="MBB5730922.1"/>
    </source>
</evidence>
<organism evidence="2 3">
    <name type="scientific">Sphingomonas prati</name>
    <dbReference type="NCBI Taxonomy" id="1843237"/>
    <lineage>
        <taxon>Bacteria</taxon>
        <taxon>Pseudomonadati</taxon>
        <taxon>Pseudomonadota</taxon>
        <taxon>Alphaproteobacteria</taxon>
        <taxon>Sphingomonadales</taxon>
        <taxon>Sphingomonadaceae</taxon>
        <taxon>Sphingomonas</taxon>
    </lineage>
</organism>
<protein>
    <submittedName>
        <fullName evidence="2">Energy-coupling factor transporter ATP-binding protein EcfA2</fullName>
    </submittedName>
</protein>